<dbReference type="InterPro" id="IPR016181">
    <property type="entry name" value="Acyl_CoA_acyltransferase"/>
</dbReference>
<dbReference type="GO" id="GO:0019290">
    <property type="term" value="P:siderophore biosynthetic process"/>
    <property type="evidence" value="ECO:0007669"/>
    <property type="project" value="InterPro"/>
</dbReference>
<comment type="pathway">
    <text evidence="1">Siderophore biosynthesis.</text>
</comment>
<sequence length="353" mass="40074">MPLDMTPNLLARRQGNQVVIGHHAPLDLTDSGDGWLTLSAPQVADTEADPDLAMAIALAAFEALTNHGGETAIRLTAPEWRPFLPALLAKGTAILIDGLPTVLPAALWQVPDRWLPSMPMPYPTIWRSGPHGRHPLRPPQPEGVLYRRYIPWLDGWFSLRAMTMNDLPTFHRWQNDPRVAEFFEESGSLDAHRAYLSRLIADPHILPVIGSLNDRDFAYFELYWARENRLGAQYDAGPWDRGWHVLIGEEDIRGADYVTAWMPSLMHYMFLAEPRTQSIMGEPKASHVKQLKNLSQCGFAHLREFDFAHKRASLVRLERQHFFETRIWARPETGSGKPLNLSLNRLLTKGESE</sequence>
<dbReference type="EMBL" id="JACOQL010000004">
    <property type="protein sequence ID" value="MBC9247578.1"/>
    <property type="molecule type" value="Genomic_DNA"/>
</dbReference>
<comment type="caution">
    <text evidence="3">The sequence shown here is derived from an EMBL/GenBank/DDBJ whole genome shotgun (WGS) entry which is preliminary data.</text>
</comment>
<dbReference type="SMART" id="SM01006">
    <property type="entry name" value="AlcB"/>
    <property type="match status" value="1"/>
</dbReference>
<accession>A0A926GAR5</accession>
<feature type="domain" description="Acyltransferase MbtK/IucB-like conserved" evidence="2">
    <location>
        <begin position="160"/>
        <end position="206"/>
    </location>
</feature>
<keyword evidence="4" id="KW-1185">Reference proteome</keyword>
<name>A0A926GAR5_9RHOB</name>
<evidence type="ECO:0000256" key="1">
    <source>
        <dbReference type="ARBA" id="ARBA00004924"/>
    </source>
</evidence>
<reference evidence="3" key="1">
    <citation type="submission" date="2020-08" db="EMBL/GenBank/DDBJ databases">
        <title>Paracoccus amoyensis sp. nov., isolated from the surface seawater at coast of Xiamen, Fujian.</title>
        <authorList>
            <person name="Lyu L."/>
        </authorList>
    </citation>
    <scope>NUCLEOTIDE SEQUENCE</scope>
    <source>
        <strain evidence="3">11-3</strain>
    </source>
</reference>
<dbReference type="Gene3D" id="3.40.630.30">
    <property type="match status" value="1"/>
</dbReference>
<dbReference type="Pfam" id="PF13523">
    <property type="entry name" value="Acetyltransf_8"/>
    <property type="match status" value="1"/>
</dbReference>
<dbReference type="InterPro" id="IPR019432">
    <property type="entry name" value="Acyltransferase_MbtK/IucB-like"/>
</dbReference>
<dbReference type="Proteomes" id="UP000608594">
    <property type="component" value="Unassembled WGS sequence"/>
</dbReference>
<proteinExistence type="predicted"/>
<dbReference type="GO" id="GO:0016410">
    <property type="term" value="F:N-acyltransferase activity"/>
    <property type="evidence" value="ECO:0007669"/>
    <property type="project" value="TreeGrafter"/>
</dbReference>
<dbReference type="PANTHER" id="PTHR31438:SF1">
    <property type="entry name" value="LYSINE N-ACYLTRANSFERASE C17G9.06C-RELATED"/>
    <property type="match status" value="1"/>
</dbReference>
<organism evidence="3 4">
    <name type="scientific">Paracoccus amoyensis</name>
    <dbReference type="NCBI Taxonomy" id="2760093"/>
    <lineage>
        <taxon>Bacteria</taxon>
        <taxon>Pseudomonadati</taxon>
        <taxon>Pseudomonadota</taxon>
        <taxon>Alphaproteobacteria</taxon>
        <taxon>Rhodobacterales</taxon>
        <taxon>Paracoccaceae</taxon>
        <taxon>Paracoccus</taxon>
    </lineage>
</organism>
<evidence type="ECO:0000313" key="4">
    <source>
        <dbReference type="Proteomes" id="UP000608594"/>
    </source>
</evidence>
<evidence type="ECO:0000313" key="3">
    <source>
        <dbReference type="EMBL" id="MBC9247578.1"/>
    </source>
</evidence>
<gene>
    <name evidence="3" type="ORF">H4P12_12885</name>
</gene>
<dbReference type="SUPFAM" id="SSF55729">
    <property type="entry name" value="Acyl-CoA N-acyltransferases (Nat)"/>
    <property type="match status" value="1"/>
</dbReference>
<dbReference type="AlphaFoldDB" id="A0A926GAR5"/>
<protein>
    <submittedName>
        <fullName evidence="3">Acetyltransferase</fullName>
    </submittedName>
</protein>
<evidence type="ECO:0000259" key="2">
    <source>
        <dbReference type="SMART" id="SM01006"/>
    </source>
</evidence>
<dbReference type="RefSeq" id="WP_187794078.1">
    <property type="nucleotide sequence ID" value="NZ_JACOQL010000004.1"/>
</dbReference>
<dbReference type="PANTHER" id="PTHR31438">
    <property type="entry name" value="LYSINE N-ACYLTRANSFERASE C17G9.06C-RELATED"/>
    <property type="match status" value="1"/>
</dbReference>